<evidence type="ECO:0000313" key="5">
    <source>
        <dbReference type="EMBL" id="EJK56003.1"/>
    </source>
</evidence>
<gene>
    <name evidence="5" type="ORF">THAOC_24186</name>
</gene>
<sequence>MSLHPEHHVAPDATPLGLERAALVYHMLPAQSMPHCSRFALPPPGRGCPECTHDVFGCPCDLSAARRPRSASRTMPEGQNVGPSNRIQSLDTAIKVGNDGRGNVGVFECLVDINLSGNRLGLGCALVDGRGGASLLHLCQNALQKLDLSFNELTDGSFSRLVGTSRLSNLHTLNVSNNCLSKMDGVTSACSSLRCIDASNNGMKSLSSNLQALTKLKLEVVDMRGNPLCSKDLYGEKLLYLLRRTLNTMDGRNIEPTDVLEAKSAIERALSVSAADHRDDSVQLCVKENIAPNSRSKISILEREIAELSASLTSETITTSAEPKASAAPVKPRKMKPRFVCKEVGVNTSDEICIRQKGTAVSLLRLILDKEGLEQVMVLLSFGLWRASANAAKSAKKAQTSINFAEAGFQVKLDTLKSEARTQIEKYQRELAASQRETLRLNQSKDKLAMELSKANVAIELDKKTMNANQEEIVRLKSDLTSTREQSKRDCNKCAEDNKASAATIAHLRGRLKALEEDLSQSKRGREDLRRANDMLASKNSELDAELTQSKARNNDAKLELQQKESTIQRLRHAYSQAASKVSADRARIDQKMDSLHADLRAKELSSHRAVEDLEVKVASLQNECEKRSARLTSAEEDIARRDAKIATLERRLNFVSEDRDELHERRRECRKRRAEAEEDAGNLRAQLDRLRDELARRDRFTACEKDRLGTALAKNESLEKELASLAESGKRNELDLRSLSQRLERENSALVEEAKGQSSLVSALDKKLREARRALDVRDEESRKDREDEMEKLRKQTEGELTILKERLDNETTRFKALSNDSSENPRGRETLLLPDERLEVAGLARQSHSGCYGAMADPRRPGF</sequence>
<dbReference type="PANTHER" id="PTHR46652:SF3">
    <property type="entry name" value="LEUCINE-RICH REPEAT-CONTAINING PROTEIN 9"/>
    <property type="match status" value="1"/>
</dbReference>
<organism evidence="5 6">
    <name type="scientific">Thalassiosira oceanica</name>
    <name type="common">Marine diatom</name>
    <dbReference type="NCBI Taxonomy" id="159749"/>
    <lineage>
        <taxon>Eukaryota</taxon>
        <taxon>Sar</taxon>
        <taxon>Stramenopiles</taxon>
        <taxon>Ochrophyta</taxon>
        <taxon>Bacillariophyta</taxon>
        <taxon>Coscinodiscophyceae</taxon>
        <taxon>Thalassiosirophycidae</taxon>
        <taxon>Thalassiosirales</taxon>
        <taxon>Thalassiosiraceae</taxon>
        <taxon>Thalassiosira</taxon>
    </lineage>
</organism>
<protein>
    <submittedName>
        <fullName evidence="5">Uncharacterized protein</fullName>
    </submittedName>
</protein>
<dbReference type="PANTHER" id="PTHR46652">
    <property type="entry name" value="LEUCINE-RICH REPEAT AND IQ DOMAIN-CONTAINING PROTEIN 1-RELATED"/>
    <property type="match status" value="1"/>
</dbReference>
<dbReference type="AlphaFoldDB" id="K0RQE9"/>
<dbReference type="PROSITE" id="PS51450">
    <property type="entry name" value="LRR"/>
    <property type="match status" value="1"/>
</dbReference>
<dbReference type="eggNOG" id="ENOG502SB40">
    <property type="taxonomic scope" value="Eukaryota"/>
</dbReference>
<reference evidence="5 6" key="1">
    <citation type="journal article" date="2012" name="Genome Biol.">
        <title>Genome and low-iron response of an oceanic diatom adapted to chronic iron limitation.</title>
        <authorList>
            <person name="Lommer M."/>
            <person name="Specht M."/>
            <person name="Roy A.S."/>
            <person name="Kraemer L."/>
            <person name="Andreson R."/>
            <person name="Gutowska M.A."/>
            <person name="Wolf J."/>
            <person name="Bergner S.V."/>
            <person name="Schilhabel M.B."/>
            <person name="Klostermeier U.C."/>
            <person name="Beiko R.G."/>
            <person name="Rosenstiel P."/>
            <person name="Hippler M."/>
            <person name="Laroche J."/>
        </authorList>
    </citation>
    <scope>NUCLEOTIDE SEQUENCE [LARGE SCALE GENOMIC DNA]</scope>
    <source>
        <strain evidence="5 6">CCMP1005</strain>
    </source>
</reference>
<evidence type="ECO:0000256" key="4">
    <source>
        <dbReference type="SAM" id="MobiDB-lite"/>
    </source>
</evidence>
<evidence type="ECO:0000256" key="2">
    <source>
        <dbReference type="ARBA" id="ARBA00022737"/>
    </source>
</evidence>
<feature type="coiled-coil region" evidence="3">
    <location>
        <begin position="417"/>
        <end position="581"/>
    </location>
</feature>
<keyword evidence="3" id="KW-0175">Coiled coil</keyword>
<evidence type="ECO:0000313" key="6">
    <source>
        <dbReference type="Proteomes" id="UP000266841"/>
    </source>
</evidence>
<keyword evidence="1" id="KW-0433">Leucine-rich repeat</keyword>
<dbReference type="InterPro" id="IPR001611">
    <property type="entry name" value="Leu-rich_rpt"/>
</dbReference>
<feature type="coiled-coil region" evidence="3">
    <location>
        <begin position="611"/>
        <end position="729"/>
    </location>
</feature>
<dbReference type="Proteomes" id="UP000266841">
    <property type="component" value="Unassembled WGS sequence"/>
</dbReference>
<name>K0RQE9_THAOC</name>
<dbReference type="Gene3D" id="3.80.10.10">
    <property type="entry name" value="Ribonuclease Inhibitor"/>
    <property type="match status" value="1"/>
</dbReference>
<proteinExistence type="predicted"/>
<comment type="caution">
    <text evidence="5">The sequence shown here is derived from an EMBL/GenBank/DDBJ whole genome shotgun (WGS) entry which is preliminary data.</text>
</comment>
<feature type="region of interest" description="Disordered" evidence="4">
    <location>
        <begin position="775"/>
        <end position="800"/>
    </location>
</feature>
<dbReference type="Gene3D" id="1.10.287.1490">
    <property type="match status" value="1"/>
</dbReference>
<accession>K0RQE9</accession>
<keyword evidence="6" id="KW-1185">Reference proteome</keyword>
<dbReference type="EMBL" id="AGNL01032645">
    <property type="protein sequence ID" value="EJK56003.1"/>
    <property type="molecule type" value="Genomic_DNA"/>
</dbReference>
<dbReference type="OrthoDB" id="433501at2759"/>
<keyword evidence="2" id="KW-0677">Repeat</keyword>
<evidence type="ECO:0000256" key="3">
    <source>
        <dbReference type="SAM" id="Coils"/>
    </source>
</evidence>
<dbReference type="SUPFAM" id="SSF52058">
    <property type="entry name" value="L domain-like"/>
    <property type="match status" value="1"/>
</dbReference>
<dbReference type="InterPro" id="IPR050836">
    <property type="entry name" value="SDS22/Internalin_LRR"/>
</dbReference>
<evidence type="ECO:0000256" key="1">
    <source>
        <dbReference type="ARBA" id="ARBA00022614"/>
    </source>
</evidence>
<dbReference type="InterPro" id="IPR032675">
    <property type="entry name" value="LRR_dom_sf"/>
</dbReference>